<organism evidence="2 3">
    <name type="scientific">Pocillopora damicornis</name>
    <name type="common">Cauliflower coral</name>
    <name type="synonym">Millepora damicornis</name>
    <dbReference type="NCBI Taxonomy" id="46731"/>
    <lineage>
        <taxon>Eukaryota</taxon>
        <taxon>Metazoa</taxon>
        <taxon>Cnidaria</taxon>
        <taxon>Anthozoa</taxon>
        <taxon>Hexacorallia</taxon>
        <taxon>Scleractinia</taxon>
        <taxon>Astrocoeniina</taxon>
        <taxon>Pocilloporidae</taxon>
        <taxon>Pocillopora</taxon>
    </lineage>
</organism>
<evidence type="ECO:0000313" key="2">
    <source>
        <dbReference type="EMBL" id="RMX55281.1"/>
    </source>
</evidence>
<protein>
    <submittedName>
        <fullName evidence="2">Uncharacterized protein</fullName>
    </submittedName>
</protein>
<sequence length="79" mass="9069">MEPTEKSVYDEIIGLSSLTKIGLSKRSPAVSMSEDEEGDADDLASEVETDRTRLKIRRDLAKFRRRLQERVQLQLGYIK</sequence>
<accession>A0A3M6UNS8</accession>
<feature type="region of interest" description="Disordered" evidence="1">
    <location>
        <begin position="26"/>
        <end position="47"/>
    </location>
</feature>
<dbReference type="AlphaFoldDB" id="A0A3M6UNS8"/>
<evidence type="ECO:0000256" key="1">
    <source>
        <dbReference type="SAM" id="MobiDB-lite"/>
    </source>
</evidence>
<reference evidence="2 3" key="1">
    <citation type="journal article" date="2018" name="Sci. Rep.">
        <title>Comparative analysis of the Pocillopora damicornis genome highlights role of immune system in coral evolution.</title>
        <authorList>
            <person name="Cunning R."/>
            <person name="Bay R.A."/>
            <person name="Gillette P."/>
            <person name="Baker A.C."/>
            <person name="Traylor-Knowles N."/>
        </authorList>
    </citation>
    <scope>NUCLEOTIDE SEQUENCE [LARGE SCALE GENOMIC DNA]</scope>
    <source>
        <strain evidence="2">RSMAS</strain>
        <tissue evidence="2">Whole animal</tissue>
    </source>
</reference>
<dbReference type="Proteomes" id="UP000275408">
    <property type="component" value="Unassembled WGS sequence"/>
</dbReference>
<comment type="caution">
    <text evidence="2">The sequence shown here is derived from an EMBL/GenBank/DDBJ whole genome shotgun (WGS) entry which is preliminary data.</text>
</comment>
<proteinExistence type="predicted"/>
<feature type="compositionally biased region" description="Acidic residues" evidence="1">
    <location>
        <begin position="33"/>
        <end position="47"/>
    </location>
</feature>
<keyword evidence="3" id="KW-1185">Reference proteome</keyword>
<name>A0A3M6UNS8_POCDA</name>
<dbReference type="EMBL" id="RCHS01001093">
    <property type="protein sequence ID" value="RMX55281.1"/>
    <property type="molecule type" value="Genomic_DNA"/>
</dbReference>
<evidence type="ECO:0000313" key="3">
    <source>
        <dbReference type="Proteomes" id="UP000275408"/>
    </source>
</evidence>
<gene>
    <name evidence="2" type="ORF">pdam_00025123</name>
</gene>